<dbReference type="STRING" id="1745343.A0A2J6QEB7"/>
<name>A0A2J6QEB7_9HELO</name>
<accession>A0A2J6QEB7</accession>
<feature type="transmembrane region" description="Helical" evidence="2">
    <location>
        <begin position="823"/>
        <end position="847"/>
    </location>
</feature>
<feature type="region of interest" description="Disordered" evidence="1">
    <location>
        <begin position="443"/>
        <end position="495"/>
    </location>
</feature>
<dbReference type="Gene3D" id="1.20.58.340">
    <property type="entry name" value="Magnesium transport protein CorA, transmembrane region"/>
    <property type="match status" value="1"/>
</dbReference>
<evidence type="ECO:0000313" key="4">
    <source>
        <dbReference type="Proteomes" id="UP000235672"/>
    </source>
</evidence>
<feature type="compositionally biased region" description="Basic and acidic residues" evidence="1">
    <location>
        <begin position="326"/>
        <end position="344"/>
    </location>
</feature>
<organism evidence="3 4">
    <name type="scientific">Hyaloscypha hepaticicola</name>
    <dbReference type="NCBI Taxonomy" id="2082293"/>
    <lineage>
        <taxon>Eukaryota</taxon>
        <taxon>Fungi</taxon>
        <taxon>Dikarya</taxon>
        <taxon>Ascomycota</taxon>
        <taxon>Pezizomycotina</taxon>
        <taxon>Leotiomycetes</taxon>
        <taxon>Helotiales</taxon>
        <taxon>Hyaloscyphaceae</taxon>
        <taxon>Hyaloscypha</taxon>
    </lineage>
</organism>
<feature type="transmembrane region" description="Helical" evidence="2">
    <location>
        <begin position="928"/>
        <end position="951"/>
    </location>
</feature>
<proteinExistence type="predicted"/>
<feature type="compositionally biased region" description="Basic and acidic residues" evidence="1">
    <location>
        <begin position="565"/>
        <end position="581"/>
    </location>
</feature>
<feature type="region of interest" description="Disordered" evidence="1">
    <location>
        <begin position="215"/>
        <end position="247"/>
    </location>
</feature>
<keyword evidence="2" id="KW-1133">Transmembrane helix</keyword>
<dbReference type="OrthoDB" id="341259at2759"/>
<feature type="compositionally biased region" description="Basic and acidic residues" evidence="1">
    <location>
        <begin position="233"/>
        <end position="243"/>
    </location>
</feature>
<dbReference type="AlphaFoldDB" id="A0A2J6QEB7"/>
<keyword evidence="2" id="KW-0472">Membrane</keyword>
<feature type="region of interest" description="Disordered" evidence="1">
    <location>
        <begin position="528"/>
        <end position="581"/>
    </location>
</feature>
<feature type="compositionally biased region" description="Low complexity" evidence="1">
    <location>
        <begin position="261"/>
        <end position="272"/>
    </location>
</feature>
<keyword evidence="4" id="KW-1185">Reference proteome</keyword>
<protein>
    <recommendedName>
        <fullName evidence="5">Ankyrin repeat protein</fullName>
    </recommendedName>
</protein>
<evidence type="ECO:0000256" key="1">
    <source>
        <dbReference type="SAM" id="MobiDB-lite"/>
    </source>
</evidence>
<dbReference type="Proteomes" id="UP000235672">
    <property type="component" value="Unassembled WGS sequence"/>
</dbReference>
<feature type="transmembrane region" description="Helical" evidence="2">
    <location>
        <begin position="900"/>
        <end position="922"/>
    </location>
</feature>
<feature type="compositionally biased region" description="Pro residues" evidence="1">
    <location>
        <begin position="449"/>
        <end position="474"/>
    </location>
</feature>
<evidence type="ECO:0000256" key="2">
    <source>
        <dbReference type="SAM" id="Phobius"/>
    </source>
</evidence>
<evidence type="ECO:0008006" key="5">
    <source>
        <dbReference type="Google" id="ProtNLM"/>
    </source>
</evidence>
<feature type="region of interest" description="Disordered" evidence="1">
    <location>
        <begin position="261"/>
        <end position="344"/>
    </location>
</feature>
<sequence length="973" mass="108124">MRPLFHTVDTTSTADQLVLFMPYLHFETLRGYQEMAHQISVTRNPLLADPLPVQHVSRHKRSSRAKRSTEPALVLVRPNKGPEIEHPLVIVRSTNVPEIDDTVSTTSSETVEKTSSTWKNILHRAGNLRSTLHDLKEKVSSKPAPLSRTPRVSAVESGVDNGDLEKGTKKKSTLLHTWLEGNAGKSKSTTIDPTTAEARHEAQVTKKTIEFADEKDIETVSEGKPANTNDITSKAEKFPDGKENTTSGQIIPLDIEEQANSSLASASANQSLPRAPENTKPLDRPMAPGISRERQDASQTFPIPSKAATFIGKKELSDIPEGSQPGKEDPGREPRLAREELPQRERRVRIASGRLDELLIKAYSLSNTPGQLPPLQLRRTLDQYFYTHLFSTYGRDTDQVVFRYTRDSRMMEPKIFMVDQLWLWVLNGDTVISCFPQRWDTWSTDIRMGPPPPPPANWPGGPPPPGPGPPPPPLSNWRQPPARKTAPPEPAKLSQLQSDAIHAPPQFPLSEETHDETNFLINLNEIKSKDKGKNDPPSFLTWIAGKERKSKKGRKDSIDAGFPLRETRDSRRTSSIEQEEKKKRRAFLQLDPLNVQQTILKHLQGTTRAPLTSAYDLANLVTNSCADVFDQFKTPPEFQFFDFFERSIGALIDQETQCFKLFMSSLDKIAPASQPGLLPLSIDPILSIAAETKLLIEIKDIRDELGILEMILNDQLKVLGEFEQTIASKDKNVSVTQSKVLLNHLERIEKMNEQADKTYQALHDLLDLKQKEFNVSEARRQAEITARHVEIAGQSQEQGQRQLTLAEATAQQAEETARQGKTVMLFTVVTIIFLPLSFMSAFFAIAIDSFPVNDNGKLPISYVLKYMLTISAAISIPFILVAFNQDRIARWLQVIGKGGAIWWTAIAVIIGILLSVILTSHLAAGIKVAVTVTIVLLALVSGIGQFIYAVVGAARWAGSSSSGSRSSRSLVSD</sequence>
<gene>
    <name evidence="3" type="ORF">NA56DRAFT_492723</name>
</gene>
<keyword evidence="2" id="KW-0812">Transmembrane</keyword>
<evidence type="ECO:0000313" key="3">
    <source>
        <dbReference type="EMBL" id="PMD24611.1"/>
    </source>
</evidence>
<reference evidence="3 4" key="1">
    <citation type="submission" date="2016-05" db="EMBL/GenBank/DDBJ databases">
        <title>A degradative enzymes factory behind the ericoid mycorrhizal symbiosis.</title>
        <authorList>
            <consortium name="DOE Joint Genome Institute"/>
            <person name="Martino E."/>
            <person name="Morin E."/>
            <person name="Grelet G."/>
            <person name="Kuo A."/>
            <person name="Kohler A."/>
            <person name="Daghino S."/>
            <person name="Barry K."/>
            <person name="Choi C."/>
            <person name="Cichocki N."/>
            <person name="Clum A."/>
            <person name="Copeland A."/>
            <person name="Hainaut M."/>
            <person name="Haridas S."/>
            <person name="Labutti K."/>
            <person name="Lindquist E."/>
            <person name="Lipzen A."/>
            <person name="Khouja H.-R."/>
            <person name="Murat C."/>
            <person name="Ohm R."/>
            <person name="Olson A."/>
            <person name="Spatafora J."/>
            <person name="Veneault-Fourrey C."/>
            <person name="Henrissat B."/>
            <person name="Grigoriev I."/>
            <person name="Martin F."/>
            <person name="Perotto S."/>
        </authorList>
    </citation>
    <scope>NUCLEOTIDE SEQUENCE [LARGE SCALE GENOMIC DNA]</scope>
    <source>
        <strain evidence="3 4">UAMH 7357</strain>
    </source>
</reference>
<dbReference type="PANTHER" id="PTHR47685">
    <property type="entry name" value="MAGNESIUM TRANSPORT PROTEIN CORA"/>
    <property type="match status" value="1"/>
</dbReference>
<dbReference type="PANTHER" id="PTHR47685:SF1">
    <property type="entry name" value="MAGNESIUM TRANSPORT PROTEIN CORA"/>
    <property type="match status" value="1"/>
</dbReference>
<feature type="region of interest" description="Disordered" evidence="1">
    <location>
        <begin position="139"/>
        <end position="167"/>
    </location>
</feature>
<dbReference type="InterPro" id="IPR050829">
    <property type="entry name" value="CorA_MIT"/>
</dbReference>
<dbReference type="EMBL" id="KZ613472">
    <property type="protein sequence ID" value="PMD24611.1"/>
    <property type="molecule type" value="Genomic_DNA"/>
</dbReference>
<feature type="transmembrane region" description="Helical" evidence="2">
    <location>
        <begin position="859"/>
        <end position="880"/>
    </location>
</feature>